<proteinExistence type="predicted"/>
<dbReference type="SUPFAM" id="SSF56219">
    <property type="entry name" value="DNase I-like"/>
    <property type="match status" value="1"/>
</dbReference>
<dbReference type="EMBL" id="PYGA01000012">
    <property type="protein sequence ID" value="PSK96216.1"/>
    <property type="molecule type" value="Genomic_DNA"/>
</dbReference>
<accession>A0A2P8DG93</accession>
<dbReference type="OrthoDB" id="3436161at2"/>
<evidence type="ECO:0000313" key="1">
    <source>
        <dbReference type="EMBL" id="PSK96216.1"/>
    </source>
</evidence>
<keyword evidence="2" id="KW-1185">Reference proteome</keyword>
<dbReference type="AlphaFoldDB" id="A0A2P8DG93"/>
<gene>
    <name evidence="1" type="ORF">CLV63_11298</name>
</gene>
<protein>
    <recommendedName>
        <fullName evidence="3">Endonuclease/exonuclease/phosphatase family metal-dependent hydrolase</fullName>
    </recommendedName>
</protein>
<evidence type="ECO:0008006" key="3">
    <source>
        <dbReference type="Google" id="ProtNLM"/>
    </source>
</evidence>
<dbReference type="Proteomes" id="UP000240542">
    <property type="component" value="Unassembled WGS sequence"/>
</dbReference>
<dbReference type="InterPro" id="IPR036691">
    <property type="entry name" value="Endo/exonu/phosph_ase_sf"/>
</dbReference>
<organism evidence="1 2">
    <name type="scientific">Murinocardiopsis flavida</name>
    <dbReference type="NCBI Taxonomy" id="645275"/>
    <lineage>
        <taxon>Bacteria</taxon>
        <taxon>Bacillati</taxon>
        <taxon>Actinomycetota</taxon>
        <taxon>Actinomycetes</taxon>
        <taxon>Streptosporangiales</taxon>
        <taxon>Nocardiopsidaceae</taxon>
        <taxon>Murinocardiopsis</taxon>
    </lineage>
</organism>
<name>A0A2P8DG93_9ACTN</name>
<dbReference type="Gene3D" id="3.60.10.10">
    <property type="entry name" value="Endonuclease/exonuclease/phosphatase"/>
    <property type="match status" value="1"/>
</dbReference>
<dbReference type="RefSeq" id="WP_106584182.1">
    <property type="nucleotide sequence ID" value="NZ_PYGA01000012.1"/>
</dbReference>
<comment type="caution">
    <text evidence="1">The sequence shown here is derived from an EMBL/GenBank/DDBJ whole genome shotgun (WGS) entry which is preliminary data.</text>
</comment>
<reference evidence="1 2" key="1">
    <citation type="submission" date="2018-03" db="EMBL/GenBank/DDBJ databases">
        <title>Genomic Encyclopedia of Archaeal and Bacterial Type Strains, Phase II (KMG-II): from individual species to whole genera.</title>
        <authorList>
            <person name="Goeker M."/>
        </authorList>
    </citation>
    <scope>NUCLEOTIDE SEQUENCE [LARGE SCALE GENOMIC DNA]</scope>
    <source>
        <strain evidence="1 2">DSM 45312</strain>
    </source>
</reference>
<sequence>MLLTVLSLNLQLGGILPLDGEEPPRDRWPGLAALIRDSGAHIVLLQETAGWTDHNRSHAIRAIAELGLALPPDALSPTSSASLMYAPDALELTQWETRYTDPTSTHGFAGIGVFNVPGSPRPIAVSSAHLSPVSAPAAADRAAHLAWRVRRYGDVGIIGGDINHHPLPRPGQGPVVAPATLPAANVVGRWRGPAGDLRPDYTVAEVFDRGRFTDVAAHMAALRGDPALLGPTAPGGVRCDQIHVTEPLVPALAGYEVRPAKDSDHDALLLTLDTAAIDPALVHVEHV</sequence>
<evidence type="ECO:0000313" key="2">
    <source>
        <dbReference type="Proteomes" id="UP000240542"/>
    </source>
</evidence>